<evidence type="ECO:0000313" key="3">
    <source>
        <dbReference type="WormBase" id="Y62E10A.12b"/>
    </source>
</evidence>
<dbReference type="RefSeq" id="NP_001293891.1">
    <property type="nucleotide sequence ID" value="NM_001306962.1"/>
</dbReference>
<keyword evidence="4" id="KW-1267">Proteomics identification</keyword>
<dbReference type="KEGG" id="cel:CELE_Y62E10A.12"/>
<sequence length="19" mass="2057">MLFVRGDSVILVSPPIRAS</sequence>
<dbReference type="EMBL" id="BX284604">
    <property type="protein sequence ID" value="CDR32649.1"/>
    <property type="molecule type" value="Genomic_DNA"/>
</dbReference>
<dbReference type="Proteomes" id="UP000001940">
    <property type="component" value="Chromosome IV"/>
</dbReference>
<proteinExistence type="evidence at protein level"/>
<accession>A0A061AIX6</accession>
<dbReference type="OrthoDB" id="29543at2759"/>
<dbReference type="GeneID" id="178303"/>
<keyword evidence="2" id="KW-1185">Reference proteome</keyword>
<dbReference type="AGR" id="WB:WBGene00003077"/>
<protein>
    <submittedName>
        <fullName evidence="1">U6 snRNA-associated Sm-like protein LSm3</fullName>
    </submittedName>
</protein>
<organism evidence="1 2">
    <name type="scientific">Caenorhabditis elegans</name>
    <dbReference type="NCBI Taxonomy" id="6239"/>
    <lineage>
        <taxon>Eukaryota</taxon>
        <taxon>Metazoa</taxon>
        <taxon>Ecdysozoa</taxon>
        <taxon>Nematoda</taxon>
        <taxon>Chromadorea</taxon>
        <taxon>Rhabditida</taxon>
        <taxon>Rhabditina</taxon>
        <taxon>Rhabditomorpha</taxon>
        <taxon>Rhabditoidea</taxon>
        <taxon>Rhabditidae</taxon>
        <taxon>Peloderinae</taxon>
        <taxon>Caenorhabditis</taxon>
    </lineage>
</organism>
<gene>
    <name evidence="1 3" type="primary">lsm-3</name>
    <name evidence="1" type="ORF">CELE_Y62E10A.12</name>
    <name evidence="3" type="ORF">Y62E10A.12</name>
</gene>
<dbReference type="Bgee" id="WBGene00003077">
    <property type="expression patterns" value="Expressed in embryo and 4 other cell types or tissues"/>
</dbReference>
<dbReference type="PeptideAtlas" id="A0A061AIX6"/>
<dbReference type="ExpressionAtlas" id="A0A061AIX6">
    <property type="expression patterns" value="baseline and differential"/>
</dbReference>
<evidence type="ECO:0000313" key="1">
    <source>
        <dbReference type="EMBL" id="CDR32649.1"/>
    </source>
</evidence>
<reference evidence="1 2" key="1">
    <citation type="journal article" date="1998" name="Science">
        <title>Genome sequence of the nematode C. elegans: a platform for investigating biology.</title>
        <authorList>
            <consortium name="The C. elegans sequencing consortium"/>
            <person name="Sulson J.E."/>
            <person name="Waterston R."/>
        </authorList>
    </citation>
    <scope>NUCLEOTIDE SEQUENCE [LARGE SCALE GENOMIC DNA]</scope>
    <source>
        <strain evidence="1 2">Bristol N2</strain>
    </source>
</reference>
<evidence type="ECO:0000313" key="2">
    <source>
        <dbReference type="Proteomes" id="UP000001940"/>
    </source>
</evidence>
<evidence type="ECO:0007829" key="4">
    <source>
        <dbReference type="PeptideAtlas" id="A0A061AIX6"/>
    </source>
</evidence>
<dbReference type="AlphaFoldDB" id="A0A061AIX6"/>
<dbReference type="WormBase" id="Y62E10A.12b">
    <property type="protein sequence ID" value="CE49906"/>
    <property type="gene ID" value="WBGene00003077"/>
    <property type="gene designation" value="lsm-3"/>
</dbReference>
<dbReference type="CTD" id="178303"/>
<name>A0A061AIX6_CAEEL</name>